<feature type="domain" description="C2H2-type" evidence="12">
    <location>
        <begin position="434"/>
        <end position="462"/>
    </location>
</feature>
<dbReference type="FunFam" id="3.30.160.60:FF:000264">
    <property type="entry name" value="Zinc finger protein 236"/>
    <property type="match status" value="1"/>
</dbReference>
<evidence type="ECO:0000256" key="4">
    <source>
        <dbReference type="ARBA" id="ARBA00022771"/>
    </source>
</evidence>
<dbReference type="Pfam" id="PF00096">
    <property type="entry name" value="zf-C2H2"/>
    <property type="match status" value="3"/>
</dbReference>
<dbReference type="InterPro" id="IPR036236">
    <property type="entry name" value="Znf_C2H2_sf"/>
</dbReference>
<dbReference type="GO" id="GO:0008270">
    <property type="term" value="F:zinc ion binding"/>
    <property type="evidence" value="ECO:0007669"/>
    <property type="project" value="UniProtKB-UniRule"/>
</dbReference>
<feature type="compositionally biased region" description="Basic and acidic residues" evidence="11">
    <location>
        <begin position="153"/>
        <end position="189"/>
    </location>
</feature>
<dbReference type="SMART" id="SM00355">
    <property type="entry name" value="ZnF_C2H2"/>
    <property type="match status" value="10"/>
</dbReference>
<dbReference type="PROSITE" id="PS00028">
    <property type="entry name" value="ZINC_FINGER_C2H2_1"/>
    <property type="match status" value="9"/>
</dbReference>
<dbReference type="Pfam" id="PF07776">
    <property type="entry name" value="zf-AD"/>
    <property type="match status" value="1"/>
</dbReference>
<dbReference type="GeneID" id="113505463"/>
<comment type="subcellular location">
    <subcellularLocation>
        <location evidence="1">Nucleus</location>
    </subcellularLocation>
</comment>
<feature type="domain" description="ZAD" evidence="13">
    <location>
        <begin position="8"/>
        <end position="86"/>
    </location>
</feature>
<dbReference type="PANTHER" id="PTHR47772">
    <property type="entry name" value="ZINC FINGER PROTEIN 200"/>
    <property type="match status" value="1"/>
</dbReference>
<dbReference type="Proteomes" id="UP000322000">
    <property type="component" value="Chromosome 26"/>
</dbReference>
<dbReference type="Gene3D" id="3.40.1800.20">
    <property type="match status" value="1"/>
</dbReference>
<feature type="domain" description="C2H2-type" evidence="12">
    <location>
        <begin position="519"/>
        <end position="542"/>
    </location>
</feature>
<dbReference type="InterPro" id="IPR012934">
    <property type="entry name" value="Znf_AD"/>
</dbReference>
<feature type="domain" description="C2H2-type" evidence="12">
    <location>
        <begin position="347"/>
        <end position="369"/>
    </location>
</feature>
<dbReference type="FunFam" id="3.30.160.60:FF:000100">
    <property type="entry name" value="Zinc finger 45-like"/>
    <property type="match status" value="1"/>
</dbReference>
<feature type="binding site" evidence="10">
    <location>
        <position position="62"/>
    </location>
    <ligand>
        <name>Zn(2+)</name>
        <dbReference type="ChEBI" id="CHEBI:29105"/>
    </ligand>
</feature>
<keyword evidence="7" id="KW-0804">Transcription</keyword>
<dbReference type="PROSITE" id="PS51915">
    <property type="entry name" value="ZAD"/>
    <property type="match status" value="1"/>
</dbReference>
<keyword evidence="3" id="KW-0677">Repeat</keyword>
<keyword evidence="8" id="KW-0539">Nucleus</keyword>
<feature type="domain" description="C2H2-type" evidence="12">
    <location>
        <begin position="491"/>
        <end position="518"/>
    </location>
</feature>
<keyword evidence="4 9" id="KW-0863">Zinc-finger</keyword>
<feature type="domain" description="C2H2-type" evidence="12">
    <location>
        <begin position="463"/>
        <end position="490"/>
    </location>
</feature>
<evidence type="ECO:0000256" key="11">
    <source>
        <dbReference type="SAM" id="MobiDB-lite"/>
    </source>
</evidence>
<keyword evidence="2 10" id="KW-0479">Metal-binding</keyword>
<dbReference type="Pfam" id="PF13912">
    <property type="entry name" value="zf-C2H2_6"/>
    <property type="match status" value="1"/>
</dbReference>
<feature type="region of interest" description="Disordered" evidence="11">
    <location>
        <begin position="106"/>
        <end position="189"/>
    </location>
</feature>
<gene>
    <name evidence="15" type="primary">LOC113505463</name>
</gene>
<feature type="binding site" evidence="10">
    <location>
        <position position="59"/>
    </location>
    <ligand>
        <name>Zn(2+)</name>
        <dbReference type="ChEBI" id="CHEBI:29105"/>
    </ligand>
</feature>
<evidence type="ECO:0000256" key="6">
    <source>
        <dbReference type="ARBA" id="ARBA00023015"/>
    </source>
</evidence>
<dbReference type="GO" id="GO:0005634">
    <property type="term" value="C:nucleus"/>
    <property type="evidence" value="ECO:0007669"/>
    <property type="project" value="UniProtKB-SubCell"/>
</dbReference>
<dbReference type="SMART" id="SM00868">
    <property type="entry name" value="zf-AD"/>
    <property type="match status" value="1"/>
</dbReference>
<dbReference type="SUPFAM" id="SSF57716">
    <property type="entry name" value="Glucocorticoid receptor-like (DNA-binding domain)"/>
    <property type="match status" value="1"/>
</dbReference>
<dbReference type="AlphaFoldDB" id="A0A7E5WT16"/>
<feature type="domain" description="C2H2-type" evidence="12">
    <location>
        <begin position="226"/>
        <end position="254"/>
    </location>
</feature>
<dbReference type="InterPro" id="IPR050636">
    <property type="entry name" value="C2H2-ZF_domain-containing"/>
</dbReference>
<dbReference type="PROSITE" id="PS50157">
    <property type="entry name" value="ZINC_FINGER_C2H2_2"/>
    <property type="match status" value="6"/>
</dbReference>
<organism evidence="14 15">
    <name type="scientific">Trichoplusia ni</name>
    <name type="common">Cabbage looper</name>
    <dbReference type="NCBI Taxonomy" id="7111"/>
    <lineage>
        <taxon>Eukaryota</taxon>
        <taxon>Metazoa</taxon>
        <taxon>Ecdysozoa</taxon>
        <taxon>Arthropoda</taxon>
        <taxon>Hexapoda</taxon>
        <taxon>Insecta</taxon>
        <taxon>Pterygota</taxon>
        <taxon>Neoptera</taxon>
        <taxon>Endopterygota</taxon>
        <taxon>Lepidoptera</taxon>
        <taxon>Glossata</taxon>
        <taxon>Ditrysia</taxon>
        <taxon>Noctuoidea</taxon>
        <taxon>Noctuidae</taxon>
        <taxon>Plusiinae</taxon>
        <taxon>Trichoplusia</taxon>
    </lineage>
</organism>
<keyword evidence="5 10" id="KW-0862">Zinc</keyword>
<feature type="binding site" evidence="10">
    <location>
        <position position="10"/>
    </location>
    <ligand>
        <name>Zn(2+)</name>
        <dbReference type="ChEBI" id="CHEBI:29105"/>
    </ligand>
</feature>
<evidence type="ECO:0000256" key="10">
    <source>
        <dbReference type="PROSITE-ProRule" id="PRU01263"/>
    </source>
</evidence>
<evidence type="ECO:0000313" key="14">
    <source>
        <dbReference type="Proteomes" id="UP000322000"/>
    </source>
</evidence>
<proteinExistence type="predicted"/>
<sequence length="546" mass="63273">METSVNHSMCRCCASEGAFKDVKSTYHWMGEEEIYADMLRECFDINLNTSEDCDESGICEVCITQLRNAINFKKQVLHTEEHYKKLVQNKALFRTNIVKIEANADDDSEGNVSADDAFSGAEFDVPIKTEEEEQKPKKRAATTKTMTTRSKKAKTESGETSTKRNEEKPIATNSKETKQTSKPNEKDKKEARIKIIKEIVNNKSNVREILMSTNATPFLGGGYTGYKCCYCDTQFPNPANLKTHSQELHGDRVDPAPTHMMRYKDKYRVLLDITHLKCKLCNTEIKSLDNLLDHLKDEHNKFVHKDIKNRILPFKFDTEVLHCAICPAVFDKFKTLLQHMNNHYGNHICEECGQGFVTNKSLKVHLDIHKLGVFKCNFCENTYETHVKRKAHEKIVHIKNNSRSKCRICNEAFKSYVKRNEHLSKVHGVRFSEIKCKACDKTFSSNFSLTVHTRRNHLMERRNKCSQCDMAFYTNAELKLHEVKHTGLKEFKCNICLKTYSRQKSLTEHMKIHNNDRRFKCEHCGQTFVQKCSWRGHLKHRHGKTV</sequence>
<evidence type="ECO:0000256" key="3">
    <source>
        <dbReference type="ARBA" id="ARBA00022737"/>
    </source>
</evidence>
<name>A0A7E5WT16_TRINI</name>
<keyword evidence="6" id="KW-0805">Transcription regulation</keyword>
<evidence type="ECO:0000256" key="7">
    <source>
        <dbReference type="ARBA" id="ARBA00023163"/>
    </source>
</evidence>
<reference evidence="15" key="1">
    <citation type="submission" date="2025-08" db="UniProtKB">
        <authorList>
            <consortium name="RefSeq"/>
        </authorList>
    </citation>
    <scope>IDENTIFICATION</scope>
</reference>
<dbReference type="SUPFAM" id="SSF57667">
    <property type="entry name" value="beta-beta-alpha zinc fingers"/>
    <property type="match status" value="3"/>
</dbReference>
<dbReference type="PANTHER" id="PTHR47772:SF4">
    <property type="entry name" value="ZFP64 ZINC FINGER PROTEIN"/>
    <property type="match status" value="1"/>
</dbReference>
<evidence type="ECO:0000259" key="13">
    <source>
        <dbReference type="PROSITE" id="PS51915"/>
    </source>
</evidence>
<evidence type="ECO:0000256" key="2">
    <source>
        <dbReference type="ARBA" id="ARBA00022723"/>
    </source>
</evidence>
<evidence type="ECO:0000259" key="12">
    <source>
        <dbReference type="PROSITE" id="PS50157"/>
    </source>
</evidence>
<evidence type="ECO:0000313" key="15">
    <source>
        <dbReference type="RefSeq" id="XP_026743968.1"/>
    </source>
</evidence>
<keyword evidence="14" id="KW-1185">Reference proteome</keyword>
<dbReference type="InterPro" id="IPR013087">
    <property type="entry name" value="Znf_C2H2_type"/>
</dbReference>
<accession>A0A7E5WT16</accession>
<dbReference type="RefSeq" id="XP_026743968.1">
    <property type="nucleotide sequence ID" value="XM_026888167.1"/>
</dbReference>
<evidence type="ECO:0000256" key="9">
    <source>
        <dbReference type="PROSITE-ProRule" id="PRU00042"/>
    </source>
</evidence>
<evidence type="ECO:0000256" key="8">
    <source>
        <dbReference type="ARBA" id="ARBA00023242"/>
    </source>
</evidence>
<dbReference type="Gene3D" id="3.30.160.60">
    <property type="entry name" value="Classic Zinc Finger"/>
    <property type="match status" value="4"/>
</dbReference>
<evidence type="ECO:0000256" key="5">
    <source>
        <dbReference type="ARBA" id="ARBA00022833"/>
    </source>
</evidence>
<protein>
    <submittedName>
        <fullName evidence="15">Zinc finger protein 184-like isoform X3</fullName>
    </submittedName>
</protein>
<feature type="binding site" evidence="10">
    <location>
        <position position="13"/>
    </location>
    <ligand>
        <name>Zn(2+)</name>
        <dbReference type="ChEBI" id="CHEBI:29105"/>
    </ligand>
</feature>
<evidence type="ECO:0000256" key="1">
    <source>
        <dbReference type="ARBA" id="ARBA00004123"/>
    </source>
</evidence>